<dbReference type="PANTHER" id="PTHR31745">
    <property type="entry name" value="SINGLE-STRANDED DNA-BINDING PROTEIN WHY2, MITOCHONDRIAL"/>
    <property type="match status" value="1"/>
</dbReference>
<evidence type="ECO:0000313" key="5">
    <source>
        <dbReference type="Proteomes" id="UP000236630"/>
    </source>
</evidence>
<dbReference type="STRING" id="55188.A0A2H5MYJ1"/>
<dbReference type="Gene3D" id="2.30.31.10">
    <property type="entry name" value="Transcriptional Coactivator Pc4, Chain A"/>
    <property type="match status" value="1"/>
</dbReference>
<dbReference type="SUPFAM" id="SSF54447">
    <property type="entry name" value="ssDNA-binding transcriptional regulator domain"/>
    <property type="match status" value="1"/>
</dbReference>
<dbReference type="Proteomes" id="UP000236630">
    <property type="component" value="Unassembled WGS sequence"/>
</dbReference>
<feature type="region of interest" description="Disordered" evidence="3">
    <location>
        <begin position="59"/>
        <end position="83"/>
    </location>
</feature>
<evidence type="ECO:0000256" key="1">
    <source>
        <dbReference type="ARBA" id="ARBA00006061"/>
    </source>
</evidence>
<dbReference type="PANTHER" id="PTHR31745:SF1">
    <property type="entry name" value="SINGLE-STRANDED DNA-BINDING PROTEIN WHY2, MITOCHONDRIAL"/>
    <property type="match status" value="1"/>
</dbReference>
<evidence type="ECO:0000256" key="2">
    <source>
        <dbReference type="ARBA" id="ARBA00022946"/>
    </source>
</evidence>
<sequence length="83" mass="9432">MATTSRRPDNEDRNVANNILKTNERFVVPVTTAEFAVMKTACSFALPHLMGWDRLTNQLPRSSTESSSSSKVDQQFLNLEWDK</sequence>
<keyword evidence="2" id="KW-0809">Transit peptide</keyword>
<proteinExistence type="inferred from homology"/>
<accession>A0A2H5MYJ1</accession>
<comment type="caution">
    <text evidence="4">The sequence shown here is derived from an EMBL/GenBank/DDBJ whole genome shotgun (WGS) entry which is preliminary data.</text>
</comment>
<organism evidence="4 5">
    <name type="scientific">Citrus unshiu</name>
    <name type="common">Satsuma mandarin</name>
    <name type="synonym">Citrus nobilis var. unshiu</name>
    <dbReference type="NCBI Taxonomy" id="55188"/>
    <lineage>
        <taxon>Eukaryota</taxon>
        <taxon>Viridiplantae</taxon>
        <taxon>Streptophyta</taxon>
        <taxon>Embryophyta</taxon>
        <taxon>Tracheophyta</taxon>
        <taxon>Spermatophyta</taxon>
        <taxon>Magnoliopsida</taxon>
        <taxon>eudicotyledons</taxon>
        <taxon>Gunneridae</taxon>
        <taxon>Pentapetalae</taxon>
        <taxon>rosids</taxon>
        <taxon>malvids</taxon>
        <taxon>Sapindales</taxon>
        <taxon>Rutaceae</taxon>
        <taxon>Aurantioideae</taxon>
        <taxon>Citrus</taxon>
    </lineage>
</organism>
<dbReference type="GO" id="GO:0006355">
    <property type="term" value="P:regulation of DNA-templated transcription"/>
    <property type="evidence" value="ECO:0007669"/>
    <property type="project" value="InterPro"/>
</dbReference>
<evidence type="ECO:0000256" key="3">
    <source>
        <dbReference type="SAM" id="MobiDB-lite"/>
    </source>
</evidence>
<name>A0A2H5MYJ1_CITUN</name>
<keyword evidence="5" id="KW-1185">Reference proteome</keyword>
<comment type="similarity">
    <text evidence="1">Belongs to the Whirly family.</text>
</comment>
<evidence type="ECO:0000313" key="4">
    <source>
        <dbReference type="EMBL" id="GAY33049.1"/>
    </source>
</evidence>
<gene>
    <name evidence="4" type="ORF">CUMW_281600</name>
</gene>
<dbReference type="AlphaFoldDB" id="A0A2H5MYJ1"/>
<dbReference type="GO" id="GO:0003697">
    <property type="term" value="F:single-stranded DNA binding"/>
    <property type="evidence" value="ECO:0007669"/>
    <property type="project" value="InterPro"/>
</dbReference>
<protein>
    <submittedName>
        <fullName evidence="4">Uncharacterized protein</fullName>
    </submittedName>
</protein>
<dbReference type="GO" id="GO:0006952">
    <property type="term" value="P:defense response"/>
    <property type="evidence" value="ECO:0007669"/>
    <property type="project" value="InterPro"/>
</dbReference>
<dbReference type="InterPro" id="IPR013742">
    <property type="entry name" value="Whirly"/>
</dbReference>
<dbReference type="EMBL" id="BDQV01002886">
    <property type="protein sequence ID" value="GAY33049.1"/>
    <property type="molecule type" value="Genomic_DNA"/>
</dbReference>
<reference evidence="4 5" key="1">
    <citation type="journal article" date="2017" name="Front. Genet.">
        <title>Draft sequencing of the heterozygous diploid genome of Satsuma (Citrus unshiu Marc.) using a hybrid assembly approach.</title>
        <authorList>
            <person name="Shimizu T."/>
            <person name="Tanizawa Y."/>
            <person name="Mochizuki T."/>
            <person name="Nagasaki H."/>
            <person name="Yoshioka T."/>
            <person name="Toyoda A."/>
            <person name="Fujiyama A."/>
            <person name="Kaminuma E."/>
            <person name="Nakamura Y."/>
        </authorList>
    </citation>
    <scope>NUCLEOTIDE SEQUENCE [LARGE SCALE GENOMIC DNA]</scope>
    <source>
        <strain evidence="5">cv. Miyagawa wase</strain>
    </source>
</reference>
<dbReference type="InterPro" id="IPR009044">
    <property type="entry name" value="ssDNA-bd_transcriptional_reg"/>
</dbReference>